<keyword evidence="1" id="KW-0732">Signal</keyword>
<feature type="signal peptide" evidence="1">
    <location>
        <begin position="1"/>
        <end position="24"/>
    </location>
</feature>
<dbReference type="AlphaFoldDB" id="A0A7M5XA27"/>
<protein>
    <submittedName>
        <fullName evidence="2">Uncharacterized protein</fullName>
    </submittedName>
</protein>
<dbReference type="RefSeq" id="XP_066924334.1">
    <property type="nucleotide sequence ID" value="XM_067068233.1"/>
</dbReference>
<dbReference type="GeneID" id="136811606"/>
<keyword evidence="3" id="KW-1185">Reference proteome</keyword>
<reference evidence="2" key="1">
    <citation type="submission" date="2021-01" db="UniProtKB">
        <authorList>
            <consortium name="EnsemblMetazoa"/>
        </authorList>
    </citation>
    <scope>IDENTIFICATION</scope>
</reference>
<feature type="chain" id="PRO_5029541668" evidence="1">
    <location>
        <begin position="25"/>
        <end position="409"/>
    </location>
</feature>
<name>A0A7M5XA27_9CNID</name>
<dbReference type="EnsemblMetazoa" id="CLYHEMT019694.1">
    <property type="protein sequence ID" value="CLYHEMP019694.1"/>
    <property type="gene ID" value="CLYHEMG019694"/>
</dbReference>
<evidence type="ECO:0000313" key="3">
    <source>
        <dbReference type="Proteomes" id="UP000594262"/>
    </source>
</evidence>
<accession>A0A7M5XA27</accession>
<evidence type="ECO:0000256" key="1">
    <source>
        <dbReference type="SAM" id="SignalP"/>
    </source>
</evidence>
<proteinExistence type="predicted"/>
<sequence>MLIGWKKLEFVLLCFPLLVSYSFCVHISSGKGRLSERNLEKVDGARSAVECVLRCQQKKKNAFYGDDCSCGCFEGDGGNLQNDDVINGYKYLKSQNIVVSQQGGSFSLEEFNLTKHAEGKIVNIIPETVNNFIMTFNVMFQVSDHDITQLLAFDGARPQITMDHNWMRFKNNQDSKKFQLRPNKNYHIKVRKYQYAGAHACRICFLIDNVVHWIVGDGIGTETDTKVLLGDPFYRLPSASAVVSNLHYQPKQDYYGVGAEVYLPKQSAVVEYIANWPPPNWHVSFRLTLLEDFPSWSGVLLFSTRVGNGAVGNRIPSCQIGPGNMVVIKTHIGNDGDKILFEKHLPKQTQIHITIEQKIIGGQAYVKGYINSVEQANMLHSRYSSMPVPVEVSFLESNKLLVVKDLEYK</sequence>
<dbReference type="Proteomes" id="UP000594262">
    <property type="component" value="Unplaced"/>
</dbReference>
<evidence type="ECO:0000313" key="2">
    <source>
        <dbReference type="EnsemblMetazoa" id="CLYHEMP019694.1"/>
    </source>
</evidence>
<organism evidence="2 3">
    <name type="scientific">Clytia hemisphaerica</name>
    <dbReference type="NCBI Taxonomy" id="252671"/>
    <lineage>
        <taxon>Eukaryota</taxon>
        <taxon>Metazoa</taxon>
        <taxon>Cnidaria</taxon>
        <taxon>Hydrozoa</taxon>
        <taxon>Hydroidolina</taxon>
        <taxon>Leptothecata</taxon>
        <taxon>Obeliida</taxon>
        <taxon>Clytiidae</taxon>
        <taxon>Clytia</taxon>
    </lineage>
</organism>